<reference evidence="7" key="1">
    <citation type="journal article" date="2021" name="Nat. Microbiol.">
        <title>Cocultivation of an ultrasmall environmental parasitic bacterium with lytic ability against bacteria associated with wastewater foams.</title>
        <authorList>
            <person name="Batinovic S."/>
            <person name="Rose J.J.A."/>
            <person name="Ratcliffe J."/>
            <person name="Seviour R.J."/>
            <person name="Petrovski S."/>
        </authorList>
    </citation>
    <scope>NUCLEOTIDE SEQUENCE</scope>
    <source>
        <strain evidence="7">CON9</strain>
    </source>
</reference>
<dbReference type="Proteomes" id="UP001059836">
    <property type="component" value="Chromosome"/>
</dbReference>
<name>A0ABX6IMJ8_9ACTN</name>
<feature type="transmembrane region" description="Helical" evidence="5">
    <location>
        <begin position="263"/>
        <end position="284"/>
    </location>
</feature>
<accession>A0ABX6IMJ8</accession>
<comment type="subcellular location">
    <subcellularLocation>
        <location evidence="1">Membrane</location>
        <topology evidence="1">Multi-pass membrane protein</topology>
    </subcellularLocation>
</comment>
<dbReference type="PANTHER" id="PTHR10846:SF8">
    <property type="entry name" value="INNER MEMBRANE PROTEIN YRBG"/>
    <property type="match status" value="1"/>
</dbReference>
<evidence type="ECO:0000259" key="6">
    <source>
        <dbReference type="Pfam" id="PF01699"/>
    </source>
</evidence>
<feature type="transmembrane region" description="Helical" evidence="5">
    <location>
        <begin position="236"/>
        <end position="257"/>
    </location>
</feature>
<proteinExistence type="predicted"/>
<dbReference type="Gene3D" id="1.20.1420.30">
    <property type="entry name" value="NCX, central ion-binding region"/>
    <property type="match status" value="1"/>
</dbReference>
<feature type="domain" description="Sodium/calcium exchanger membrane region" evidence="6">
    <location>
        <begin position="168"/>
        <end position="308"/>
    </location>
</feature>
<keyword evidence="2 5" id="KW-0812">Transmembrane</keyword>
<evidence type="ECO:0000313" key="7">
    <source>
        <dbReference type="EMBL" id="QHN36962.1"/>
    </source>
</evidence>
<dbReference type="EMBL" id="CP045809">
    <property type="protein sequence ID" value="QHN36962.1"/>
    <property type="molecule type" value="Genomic_DNA"/>
</dbReference>
<dbReference type="Pfam" id="PF01699">
    <property type="entry name" value="Na_Ca_ex"/>
    <property type="match status" value="2"/>
</dbReference>
<feature type="transmembrane region" description="Helical" evidence="5">
    <location>
        <begin position="291"/>
        <end position="310"/>
    </location>
</feature>
<feature type="transmembrane region" description="Helical" evidence="5">
    <location>
        <begin position="77"/>
        <end position="95"/>
    </location>
</feature>
<dbReference type="PANTHER" id="PTHR10846">
    <property type="entry name" value="SODIUM/POTASSIUM/CALCIUM EXCHANGER"/>
    <property type="match status" value="1"/>
</dbReference>
<evidence type="ECO:0000256" key="3">
    <source>
        <dbReference type="ARBA" id="ARBA00022989"/>
    </source>
</evidence>
<protein>
    <submittedName>
        <fullName evidence="7">Calcium/sodium antiporter</fullName>
    </submittedName>
</protein>
<dbReference type="InterPro" id="IPR004837">
    <property type="entry name" value="NaCa_Exmemb"/>
</dbReference>
<dbReference type="Gene3D" id="6.10.280.80">
    <property type="entry name" value="NCX, peripheral helical region"/>
    <property type="match status" value="1"/>
</dbReference>
<dbReference type="InterPro" id="IPR044880">
    <property type="entry name" value="NCX_ion-bd_dom_sf"/>
</dbReference>
<sequence>MNQYVLVAAGLLALVAGAEALVQGGATIATRLGVSPLLVGLTVVSIGTSLPELAVGIDAALNDAGTMAIGNIAGTNIVNILLILGMSAAMVPLVLHRRTLRVDLPCMVVSAIALLILCAGGTLSRFDGAVLLILAVTYTGLVIRADLTSKSSPPEAEEAPPGPWPTALLQLGGGIAVVVLGADWLVDGAVQVATDLNVSEAVIGLTVLAIGTSAPELVTTLVSTARGNRDLAIGNLIGSSVYNITLILGATAMVAPIPVDDDLLRIDIPLMTAVALLCIPVFISGRRISRLEGAAFVAAYAVYLTLLLVFRT</sequence>
<keyword evidence="4 5" id="KW-0472">Membrane</keyword>
<feature type="transmembrane region" description="Helical" evidence="5">
    <location>
        <begin position="102"/>
        <end position="123"/>
    </location>
</feature>
<keyword evidence="8" id="KW-1185">Reference proteome</keyword>
<gene>
    <name evidence="7" type="ORF">GII31_20750</name>
</gene>
<evidence type="ECO:0000256" key="5">
    <source>
        <dbReference type="SAM" id="Phobius"/>
    </source>
</evidence>
<evidence type="ECO:0000256" key="1">
    <source>
        <dbReference type="ARBA" id="ARBA00004141"/>
    </source>
</evidence>
<dbReference type="InterPro" id="IPR004481">
    <property type="entry name" value="K/Na/Ca-exchanger"/>
</dbReference>
<evidence type="ECO:0000256" key="4">
    <source>
        <dbReference type="ARBA" id="ARBA00023136"/>
    </source>
</evidence>
<dbReference type="RefSeq" id="WP_213245232.1">
    <property type="nucleotide sequence ID" value="NZ_CP045806.1"/>
</dbReference>
<evidence type="ECO:0000313" key="8">
    <source>
        <dbReference type="Proteomes" id="UP001059836"/>
    </source>
</evidence>
<feature type="transmembrane region" description="Helical" evidence="5">
    <location>
        <begin position="129"/>
        <end position="147"/>
    </location>
</feature>
<dbReference type="NCBIfam" id="TIGR00367">
    <property type="entry name" value="calcium/sodium antiporter"/>
    <property type="match status" value="1"/>
</dbReference>
<organism evidence="7 8">
    <name type="scientific">Gordonia pseudamarae</name>
    <dbReference type="NCBI Taxonomy" id="2831662"/>
    <lineage>
        <taxon>Bacteria</taxon>
        <taxon>Bacillati</taxon>
        <taxon>Actinomycetota</taxon>
        <taxon>Actinomycetes</taxon>
        <taxon>Mycobacteriales</taxon>
        <taxon>Gordoniaceae</taxon>
        <taxon>Gordonia</taxon>
    </lineage>
</organism>
<feature type="transmembrane region" description="Helical" evidence="5">
    <location>
        <begin position="201"/>
        <end position="224"/>
    </location>
</feature>
<feature type="domain" description="Sodium/calcium exchanger membrane region" evidence="6">
    <location>
        <begin position="4"/>
        <end position="143"/>
    </location>
</feature>
<evidence type="ECO:0000256" key="2">
    <source>
        <dbReference type="ARBA" id="ARBA00022692"/>
    </source>
</evidence>
<keyword evidence="3 5" id="KW-1133">Transmembrane helix</keyword>